<reference evidence="2" key="1">
    <citation type="journal article" date="2019" name="Int. J. Syst. Evol. Microbiol.">
        <title>The Global Catalogue of Microorganisms (GCM) 10K type strain sequencing project: providing services to taxonomists for standard genome sequencing and annotation.</title>
        <authorList>
            <consortium name="The Broad Institute Genomics Platform"/>
            <consortium name="The Broad Institute Genome Sequencing Center for Infectious Disease"/>
            <person name="Wu L."/>
            <person name="Ma J."/>
        </authorList>
    </citation>
    <scope>NUCLEOTIDE SEQUENCE [LARGE SCALE GENOMIC DNA]</scope>
    <source>
        <strain evidence="2">CGMCC 4.1434</strain>
    </source>
</reference>
<dbReference type="Proteomes" id="UP001596109">
    <property type="component" value="Unassembled WGS sequence"/>
</dbReference>
<protein>
    <recommendedName>
        <fullName evidence="3">Galactose-1-phosphate uridylyltransferase</fullName>
    </recommendedName>
</protein>
<evidence type="ECO:0000313" key="1">
    <source>
        <dbReference type="EMBL" id="MFC5587651.1"/>
    </source>
</evidence>
<accession>A0ABW0TDZ5</accession>
<comment type="caution">
    <text evidence="1">The sequence shown here is derived from an EMBL/GenBank/DDBJ whole genome shotgun (WGS) entry which is preliminary data.</text>
</comment>
<keyword evidence="2" id="KW-1185">Reference proteome</keyword>
<proteinExistence type="predicted"/>
<dbReference type="SUPFAM" id="SSF54197">
    <property type="entry name" value="HIT-like"/>
    <property type="match status" value="1"/>
</dbReference>
<dbReference type="EMBL" id="JBHSNO010000001">
    <property type="protein sequence ID" value="MFC5587651.1"/>
    <property type="molecule type" value="Genomic_DNA"/>
</dbReference>
<dbReference type="Gene3D" id="3.30.428.10">
    <property type="entry name" value="HIT-like"/>
    <property type="match status" value="2"/>
</dbReference>
<gene>
    <name evidence="1" type="ORF">ACFPRA_01845</name>
</gene>
<sequence length="341" mass="38844">MTIQFTAHEEFFTFHDPMQNGKLIDRKTEIRKDPLTGETSRIIFDPGAPFVPTDYTELAKETAGIKCPFCPENVHSFTPTFPKALIEEGRLTQGEAVVFPNLFPYSKHNAVIRMTDQHYVKLEEFACSIITDAFSVAYDYLKKVKAQDPKTTFASINWNYLPPSGGSILHPHIHVLASERPTNYQATALAAAQQFYEVNDRNFYDELLKLERELDERVIGTEGTIDWLHAFAPKSHSDFIGVFNASSFDEITEKNWQDLAQSVIKFFRYFEQIGIASFNLALFTPLSPNGAERVHVRLVPRMTIGGLQTSDMNVFNFLHSEPLCLKVPEQTTQEVAKYFIE</sequence>
<name>A0ABW0TDZ5_9BACL</name>
<organism evidence="1 2">
    <name type="scientific">Sporosarcina soli</name>
    <dbReference type="NCBI Taxonomy" id="334736"/>
    <lineage>
        <taxon>Bacteria</taxon>
        <taxon>Bacillati</taxon>
        <taxon>Bacillota</taxon>
        <taxon>Bacilli</taxon>
        <taxon>Bacillales</taxon>
        <taxon>Caryophanaceae</taxon>
        <taxon>Sporosarcina</taxon>
    </lineage>
</organism>
<evidence type="ECO:0008006" key="3">
    <source>
        <dbReference type="Google" id="ProtNLM"/>
    </source>
</evidence>
<dbReference type="InterPro" id="IPR036265">
    <property type="entry name" value="HIT-like_sf"/>
</dbReference>
<dbReference type="RefSeq" id="WP_381429908.1">
    <property type="nucleotide sequence ID" value="NZ_JBHSNO010000001.1"/>
</dbReference>
<evidence type="ECO:0000313" key="2">
    <source>
        <dbReference type="Proteomes" id="UP001596109"/>
    </source>
</evidence>